<evidence type="ECO:0000313" key="6">
    <source>
        <dbReference type="Proteomes" id="UP001143307"/>
    </source>
</evidence>
<dbReference type="NCBIfam" id="TIGR00368">
    <property type="entry name" value="YifB family Mg chelatase-like AAA ATPase"/>
    <property type="match status" value="1"/>
</dbReference>
<dbReference type="PRINTS" id="PR01657">
    <property type="entry name" value="MCMFAMILY"/>
</dbReference>
<proteinExistence type="inferred from homology"/>
<dbReference type="SUPFAM" id="SSF52540">
    <property type="entry name" value="P-loop containing nucleoside triphosphate hydrolases"/>
    <property type="match status" value="1"/>
</dbReference>
<dbReference type="InterPro" id="IPR001208">
    <property type="entry name" value="MCM_dom"/>
</dbReference>
<evidence type="ECO:0000259" key="4">
    <source>
        <dbReference type="SMART" id="SM00382"/>
    </source>
</evidence>
<protein>
    <submittedName>
        <fullName evidence="5">ATP-dependent protease</fullName>
    </submittedName>
</protein>
<dbReference type="NCBIfam" id="NF007365">
    <property type="entry name" value="PRK09862.1"/>
    <property type="match status" value="1"/>
</dbReference>
<dbReference type="Pfam" id="PF13335">
    <property type="entry name" value="Mg_chelatase_C"/>
    <property type="match status" value="1"/>
</dbReference>
<dbReference type="CDD" id="cd00009">
    <property type="entry name" value="AAA"/>
    <property type="match status" value="1"/>
</dbReference>
<dbReference type="InterPro" id="IPR000523">
    <property type="entry name" value="Mg_chelatse_chII-like_cat_dom"/>
</dbReference>
<keyword evidence="3" id="KW-0067">ATP-binding</keyword>
<evidence type="ECO:0000256" key="3">
    <source>
        <dbReference type="ARBA" id="ARBA00022840"/>
    </source>
</evidence>
<feature type="domain" description="AAA+ ATPase" evidence="4">
    <location>
        <begin position="209"/>
        <end position="371"/>
    </location>
</feature>
<keyword evidence="5" id="KW-0378">Hydrolase</keyword>
<dbReference type="InterPro" id="IPR027417">
    <property type="entry name" value="P-loop_NTPase"/>
</dbReference>
<dbReference type="SMART" id="SM00382">
    <property type="entry name" value="AAA"/>
    <property type="match status" value="1"/>
</dbReference>
<comment type="caution">
    <text evidence="5">The sequence shown here is derived from an EMBL/GenBank/DDBJ whole genome shotgun (WGS) entry which is preliminary data.</text>
</comment>
<dbReference type="InterPro" id="IPR045006">
    <property type="entry name" value="CHLI-like"/>
</dbReference>
<sequence length="495" mass="53228">MELSVVHSRALSGLSAPAVRVETHLSNGLPAFNIVGLPETAVRESKERVRSAILNSHFEFPDRRITINLAPADLPKHGGRFDLPIALGILMASGQLEDKQTTPCEYLGELALDGSLQSVPGVVCAALAASACGNGLIVPTPCQRNASLVPDASVLAAPDLLTLCAHINGSATLPEPDRHIMRAEMSYPDLSDVVGQESARRALEIAASGGHNLLFSGPPGTGKTLLASRLPGILPPPSREEALVTLALRDFQGKEAKDAALRRPFRSPHHSASAAALIGGGSDPRPGEASLAHGGVLFLDELPEFSRHCLEVLREPMESGLVTISRARHKLSYPASFQLIAAMNPCPCGYLGDPERPCRCTPDQIKRYRGRVSGPLLDRIDLHAHVPRLAPGQLLAQDCSGESSSAIRARVNQCRETQHSRQHCINARLGNDRLLDICELNKSAKQMLEQAAEQMLLSGRALHRSLRVARTIADMEGLQRVYEPQLSEALGYRGH</sequence>
<dbReference type="GO" id="GO:0006508">
    <property type="term" value="P:proteolysis"/>
    <property type="evidence" value="ECO:0007669"/>
    <property type="project" value="UniProtKB-KW"/>
</dbReference>
<evidence type="ECO:0000313" key="5">
    <source>
        <dbReference type="EMBL" id="MCX2974138.1"/>
    </source>
</evidence>
<keyword evidence="6" id="KW-1185">Reference proteome</keyword>
<dbReference type="Pfam" id="PF01078">
    <property type="entry name" value="Mg_chelatase"/>
    <property type="match status" value="1"/>
</dbReference>
<dbReference type="PANTHER" id="PTHR32039:SF7">
    <property type="entry name" value="COMPETENCE PROTEIN COMM"/>
    <property type="match status" value="1"/>
</dbReference>
<organism evidence="5 6">
    <name type="scientific">Candidatus Seongchinamella marina</name>
    <dbReference type="NCBI Taxonomy" id="2518990"/>
    <lineage>
        <taxon>Bacteria</taxon>
        <taxon>Pseudomonadati</taxon>
        <taxon>Pseudomonadota</taxon>
        <taxon>Gammaproteobacteria</taxon>
        <taxon>Cellvibrionales</taxon>
        <taxon>Halieaceae</taxon>
        <taxon>Seongchinamella</taxon>
    </lineage>
</organism>
<evidence type="ECO:0000256" key="2">
    <source>
        <dbReference type="ARBA" id="ARBA00022741"/>
    </source>
</evidence>
<dbReference type="EMBL" id="SHNP01000003">
    <property type="protein sequence ID" value="MCX2974138.1"/>
    <property type="molecule type" value="Genomic_DNA"/>
</dbReference>
<dbReference type="InterPro" id="IPR014721">
    <property type="entry name" value="Ribsml_uS5_D2-typ_fold_subgr"/>
</dbReference>
<dbReference type="Gene3D" id="3.30.230.10">
    <property type="match status" value="1"/>
</dbReference>
<name>A0ABT3SVW9_9GAMM</name>
<gene>
    <name evidence="5" type="ORF">EYC87_11150</name>
</gene>
<dbReference type="InterPro" id="IPR025158">
    <property type="entry name" value="Mg_chelat-rel_C"/>
</dbReference>
<dbReference type="InterPro" id="IPR004482">
    <property type="entry name" value="Mg_chelat-rel"/>
</dbReference>
<evidence type="ECO:0000256" key="1">
    <source>
        <dbReference type="ARBA" id="ARBA00006354"/>
    </source>
</evidence>
<keyword evidence="2" id="KW-0547">Nucleotide-binding</keyword>
<dbReference type="GO" id="GO:0008233">
    <property type="term" value="F:peptidase activity"/>
    <property type="evidence" value="ECO:0007669"/>
    <property type="project" value="UniProtKB-KW"/>
</dbReference>
<dbReference type="PANTHER" id="PTHR32039">
    <property type="entry name" value="MAGNESIUM-CHELATASE SUBUNIT CHLI"/>
    <property type="match status" value="1"/>
</dbReference>
<dbReference type="RefSeq" id="WP_279252942.1">
    <property type="nucleotide sequence ID" value="NZ_SHNP01000003.1"/>
</dbReference>
<dbReference type="InterPro" id="IPR020568">
    <property type="entry name" value="Ribosomal_Su5_D2-typ_SF"/>
</dbReference>
<accession>A0ABT3SVW9</accession>
<dbReference type="Pfam" id="PF13541">
    <property type="entry name" value="ChlI"/>
    <property type="match status" value="1"/>
</dbReference>
<dbReference type="InterPro" id="IPR003593">
    <property type="entry name" value="AAA+_ATPase"/>
</dbReference>
<reference evidence="5" key="1">
    <citation type="submission" date="2019-02" db="EMBL/GenBank/DDBJ databases">
        <authorList>
            <person name="Li S.-H."/>
        </authorList>
    </citation>
    <scope>NUCLEOTIDE SEQUENCE</scope>
    <source>
        <strain evidence="5">IMCC8485</strain>
    </source>
</reference>
<keyword evidence="5" id="KW-0645">Protease</keyword>
<dbReference type="Gene3D" id="3.40.50.300">
    <property type="entry name" value="P-loop containing nucleotide triphosphate hydrolases"/>
    <property type="match status" value="1"/>
</dbReference>
<dbReference type="SUPFAM" id="SSF54211">
    <property type="entry name" value="Ribosomal protein S5 domain 2-like"/>
    <property type="match status" value="1"/>
</dbReference>
<dbReference type="Proteomes" id="UP001143307">
    <property type="component" value="Unassembled WGS sequence"/>
</dbReference>
<comment type="similarity">
    <text evidence="1">Belongs to the Mg-chelatase subunits D/I family. ComM subfamily.</text>
</comment>